<evidence type="ECO:0000313" key="8">
    <source>
        <dbReference type="EMBL" id="PCJ02594.1"/>
    </source>
</evidence>
<evidence type="ECO:0000256" key="2">
    <source>
        <dbReference type="ARBA" id="ARBA00007802"/>
    </source>
</evidence>
<evidence type="ECO:0000256" key="7">
    <source>
        <dbReference type="SAM" id="Phobius"/>
    </source>
</evidence>
<comment type="similarity">
    <text evidence="2">Belongs to the TrbL/VirB6 family.</text>
</comment>
<keyword evidence="4 7" id="KW-1133">Transmembrane helix</keyword>
<feature type="transmembrane region" description="Helical" evidence="7">
    <location>
        <begin position="207"/>
        <end position="229"/>
    </location>
</feature>
<proteinExistence type="inferred from homology"/>
<dbReference type="GO" id="GO:0016020">
    <property type="term" value="C:membrane"/>
    <property type="evidence" value="ECO:0007669"/>
    <property type="project" value="UniProtKB-SubCell"/>
</dbReference>
<evidence type="ECO:0000256" key="3">
    <source>
        <dbReference type="ARBA" id="ARBA00022692"/>
    </source>
</evidence>
<dbReference type="Pfam" id="PF04610">
    <property type="entry name" value="TrbL"/>
    <property type="match status" value="1"/>
</dbReference>
<comment type="caution">
    <text evidence="8">The sequence shown here is derived from an EMBL/GenBank/DDBJ whole genome shotgun (WGS) entry which is preliminary data.</text>
</comment>
<name>A0A2A4Z661_9PROT</name>
<dbReference type="EMBL" id="NVUS01000004">
    <property type="protein sequence ID" value="PCJ02594.1"/>
    <property type="molecule type" value="Genomic_DNA"/>
</dbReference>
<feature type="transmembrane region" description="Helical" evidence="7">
    <location>
        <begin position="139"/>
        <end position="161"/>
    </location>
</feature>
<sequence>MNDLNIIDQFMTTFVAYIDSGFGLLTPDVAFLTSILIGIDITLAGLYWAMADDKSVIPALIKKVLYVGAFAYIIGNFQFLANIIFQSFAGLGLNATGTGLTITNLLRPGFIAATGYDAAAPILEEVGNLIGPIAFFENFVTIFVLCFAWIVVLITFFVLSIQLFITILEFKLTALAGFVLIPFAIWGKTSFLAEKVIGNIVSSGIKLMVLAIIVGIGSTIFSSFSSSFVPGTITLEQALSTVLASLALFMLGIFGPSVAAGLISGAPQLGAGAVAGSALGLGLGTVAAASAVGAGAKLAGSAAGSAVKAGSSMAGGASASYNLGKSSSGKSGAAGVAAGVSGVARAGVGSASQGMTKAASSANSSMQSSFNAGEKSGFTATGGSLPTSDASFGDAGGSEAAPEWANNLKRSQHIREGASVAAHTFRDGDRGGAGGSPVLKEGEE</sequence>
<keyword evidence="3 7" id="KW-0812">Transmembrane</keyword>
<gene>
    <name evidence="8" type="primary">trbL</name>
    <name evidence="8" type="ORF">COB13_05255</name>
</gene>
<feature type="transmembrane region" description="Helical" evidence="7">
    <location>
        <begin position="168"/>
        <end position="187"/>
    </location>
</feature>
<evidence type="ECO:0000256" key="6">
    <source>
        <dbReference type="SAM" id="MobiDB-lite"/>
    </source>
</evidence>
<feature type="transmembrane region" description="Helical" evidence="7">
    <location>
        <begin position="269"/>
        <end position="292"/>
    </location>
</feature>
<dbReference type="GO" id="GO:0030255">
    <property type="term" value="P:protein secretion by the type IV secretion system"/>
    <property type="evidence" value="ECO:0007669"/>
    <property type="project" value="InterPro"/>
</dbReference>
<evidence type="ECO:0000256" key="1">
    <source>
        <dbReference type="ARBA" id="ARBA00004141"/>
    </source>
</evidence>
<evidence type="ECO:0000256" key="4">
    <source>
        <dbReference type="ARBA" id="ARBA00022989"/>
    </source>
</evidence>
<feature type="transmembrane region" description="Helical" evidence="7">
    <location>
        <begin position="29"/>
        <end position="51"/>
    </location>
</feature>
<dbReference type="NCBIfam" id="TIGR02783">
    <property type="entry name" value="TrbL_P"/>
    <property type="match status" value="1"/>
</dbReference>
<feature type="transmembrane region" description="Helical" evidence="7">
    <location>
        <begin position="63"/>
        <end position="85"/>
    </location>
</feature>
<protein>
    <submittedName>
        <fullName evidence="8">P-type conjugative transfer protein TrbL</fullName>
    </submittedName>
</protein>
<dbReference type="InterPro" id="IPR014150">
    <property type="entry name" value="Conjugal_tfr_TrbL"/>
</dbReference>
<feature type="region of interest" description="Disordered" evidence="6">
    <location>
        <begin position="366"/>
        <end position="444"/>
    </location>
</feature>
<dbReference type="InterPro" id="IPR007688">
    <property type="entry name" value="Conjugal_tfr_TrbL/VirB6"/>
</dbReference>
<evidence type="ECO:0000256" key="5">
    <source>
        <dbReference type="ARBA" id="ARBA00023136"/>
    </source>
</evidence>
<reference evidence="8" key="2">
    <citation type="journal article" date="2018" name="ISME J.">
        <title>A dynamic microbial community with high functional redundancy inhabits the cold, oxic subseafloor aquifer.</title>
        <authorList>
            <person name="Tully B.J."/>
            <person name="Wheat C.G."/>
            <person name="Glazer B.T."/>
            <person name="Huber J.A."/>
        </authorList>
    </citation>
    <scope>NUCLEOTIDE SEQUENCE</scope>
    <source>
        <strain evidence="8">NORP83</strain>
    </source>
</reference>
<feature type="compositionally biased region" description="Polar residues" evidence="6">
    <location>
        <begin position="378"/>
        <end position="390"/>
    </location>
</feature>
<feature type="transmembrane region" description="Helical" evidence="7">
    <location>
        <begin position="241"/>
        <end position="263"/>
    </location>
</feature>
<dbReference type="NCBIfam" id="NF010449">
    <property type="entry name" value="PRK13875.1"/>
    <property type="match status" value="1"/>
</dbReference>
<accession>A0A2A4Z661</accession>
<reference key="1">
    <citation type="submission" date="2017-08" db="EMBL/GenBank/DDBJ databases">
        <title>A dynamic microbial community with high functional redundancy inhabits the cold, oxic subseafloor aquifer.</title>
        <authorList>
            <person name="Tully B.J."/>
            <person name="Wheat C.G."/>
            <person name="Glazer B.T."/>
            <person name="Huber J.A."/>
        </authorList>
    </citation>
    <scope>NUCLEOTIDE SEQUENCE [LARGE SCALE GENOMIC DNA]</scope>
</reference>
<dbReference type="AlphaFoldDB" id="A0A2A4Z661"/>
<keyword evidence="5 7" id="KW-0472">Membrane</keyword>
<organism evidence="8">
    <name type="scientific">OCS116 cluster bacterium</name>
    <dbReference type="NCBI Taxonomy" id="2030921"/>
    <lineage>
        <taxon>Bacteria</taxon>
        <taxon>Pseudomonadati</taxon>
        <taxon>Pseudomonadota</taxon>
        <taxon>Alphaproteobacteria</taxon>
        <taxon>OCS116 cluster</taxon>
    </lineage>
</organism>
<comment type="subcellular location">
    <subcellularLocation>
        <location evidence="1">Membrane</location>
        <topology evidence="1">Multi-pass membrane protein</topology>
    </subcellularLocation>
</comment>